<keyword evidence="2" id="KW-1185">Reference proteome</keyword>
<dbReference type="InterPro" id="IPR036047">
    <property type="entry name" value="F-box-like_dom_sf"/>
</dbReference>
<dbReference type="Proteomes" id="UP001212997">
    <property type="component" value="Unassembled WGS sequence"/>
</dbReference>
<dbReference type="SUPFAM" id="SSF81383">
    <property type="entry name" value="F-box domain"/>
    <property type="match status" value="1"/>
</dbReference>
<dbReference type="CDD" id="cd09917">
    <property type="entry name" value="F-box_SF"/>
    <property type="match status" value="1"/>
</dbReference>
<dbReference type="InterPro" id="IPR032675">
    <property type="entry name" value="LRR_dom_sf"/>
</dbReference>
<accession>A0AAD5VCS3</accession>
<evidence type="ECO:0008006" key="3">
    <source>
        <dbReference type="Google" id="ProtNLM"/>
    </source>
</evidence>
<organism evidence="1 2">
    <name type="scientific">Meripilus lineatus</name>
    <dbReference type="NCBI Taxonomy" id="2056292"/>
    <lineage>
        <taxon>Eukaryota</taxon>
        <taxon>Fungi</taxon>
        <taxon>Dikarya</taxon>
        <taxon>Basidiomycota</taxon>
        <taxon>Agaricomycotina</taxon>
        <taxon>Agaricomycetes</taxon>
        <taxon>Polyporales</taxon>
        <taxon>Meripilaceae</taxon>
        <taxon>Meripilus</taxon>
    </lineage>
</organism>
<proteinExistence type="predicted"/>
<evidence type="ECO:0000313" key="1">
    <source>
        <dbReference type="EMBL" id="KAJ3490359.1"/>
    </source>
</evidence>
<dbReference type="AlphaFoldDB" id="A0AAD5VCS3"/>
<name>A0AAD5VCS3_9APHY</name>
<comment type="caution">
    <text evidence="1">The sequence shown here is derived from an EMBL/GenBank/DDBJ whole genome shotgun (WGS) entry which is preliminary data.</text>
</comment>
<dbReference type="EMBL" id="JANAWD010000029">
    <property type="protein sequence ID" value="KAJ3490359.1"/>
    <property type="molecule type" value="Genomic_DNA"/>
</dbReference>
<gene>
    <name evidence="1" type="ORF">NLI96_g1491</name>
</gene>
<dbReference type="Gene3D" id="3.80.10.10">
    <property type="entry name" value="Ribonuclease Inhibitor"/>
    <property type="match status" value="1"/>
</dbReference>
<sequence length="425" mass="49303">MVSTNKPLPPEIWDYIIDFLRKDIRSLQACSLVCKSFLPRSRYHRFERLKLQPRHATSFYKFLQGIPEIATFIRKLTIVPEPRTSRPRPSMAFLKDLESLVPLAHVLVHTTKLEIEGFFINGVLADIILDNFVMVKELRLIRCSVASLNRLITLVYSFPRLTKLSMSDTYTRPVSDGNTGLQSTEDAQDLDLDSFPRLRTVSFPSRLAVPYESIEVGFINWLSNHSLHTQIRTFKILDVSHVERHYVQRFIQHLGPSLQKLSIGLKEITLAANTGPVLDFSKNTELKELSFRSLRLYRHDWAHFQCTYHEPRYPECFIETLPPDTSYPLEWVPNSLATLRTNRIIRLHFRFHAVGTCRRDWLALDWTELVDVLSEPNIGPKLGRIMFEFLTGESSRGIIIPFVASQVARLESEHDVQFVQRRSEQ</sequence>
<reference evidence="1" key="1">
    <citation type="submission" date="2022-07" db="EMBL/GenBank/DDBJ databases">
        <title>Genome Sequence of Physisporinus lineatus.</title>
        <authorList>
            <person name="Buettner E."/>
        </authorList>
    </citation>
    <scope>NUCLEOTIDE SEQUENCE</scope>
    <source>
        <strain evidence="1">VT162</strain>
    </source>
</reference>
<protein>
    <recommendedName>
        <fullName evidence="3">F-box domain-containing protein</fullName>
    </recommendedName>
</protein>
<evidence type="ECO:0000313" key="2">
    <source>
        <dbReference type="Proteomes" id="UP001212997"/>
    </source>
</evidence>